<sequence>MPRDFRLAFAFILLLQIQTVFCLWCLTKVSPTLDLWFSDGKPISEPRGNDGASYRLIIKEQGFLDLTEIPTSPLSGIDANGAILSHQGSIKEEGPLGYDVASPPCVGLSLSLRGNGSFTLMFTDAKIGTENHSSTASVSGKLKPLPSVSVADVAFIDTMIERNYIPYQNIPDAPGKTVEEIKALGLRLFPFSPHSFQLAMCVYDWTTASFTRMVLLKVFEYTGIPPLPFPLDRGSLAEQIWTSNWETYTPQNQDYMHSFLMEPADSLEDVKAQLSDVASDLQRFSTVENNILSAALQALPRTSVFQHPQLYSGQVDIAQMGLDHFGIEFLEYPHNDGPVGQELITAFADVLQTYVSAGKTITTKMAWSFTDNVESALHYANGILLVANFPQESAVWDTVAYITALSDDPNKTEYLFAPRTQFEVQCVDKATVNGTQVVVITLQPLPNKIDTARSTLFNQVEQTLSIGLNTSQIIDKANTKTSTKGLPHSLNRTAGRRCACISGAVIDG</sequence>
<keyword evidence="1" id="KW-0732">Signal</keyword>
<dbReference type="Gene3D" id="3.90.176.10">
    <property type="entry name" value="Toxin ADP-ribosyltransferase, Chain A, domain 1"/>
    <property type="match status" value="1"/>
</dbReference>
<evidence type="ECO:0000256" key="1">
    <source>
        <dbReference type="SAM" id="SignalP"/>
    </source>
</evidence>
<organism evidence="2 3">
    <name type="scientific">Xylaria flabelliformis</name>
    <dbReference type="NCBI Taxonomy" id="2512241"/>
    <lineage>
        <taxon>Eukaryota</taxon>
        <taxon>Fungi</taxon>
        <taxon>Dikarya</taxon>
        <taxon>Ascomycota</taxon>
        <taxon>Pezizomycotina</taxon>
        <taxon>Sordariomycetes</taxon>
        <taxon>Xylariomycetidae</taxon>
        <taxon>Xylariales</taxon>
        <taxon>Xylariaceae</taxon>
        <taxon>Xylaria</taxon>
    </lineage>
</organism>
<dbReference type="AlphaFoldDB" id="A0A553HZS9"/>
<keyword evidence="3" id="KW-1185">Reference proteome</keyword>
<dbReference type="Proteomes" id="UP000319160">
    <property type="component" value="Unassembled WGS sequence"/>
</dbReference>
<evidence type="ECO:0000313" key="3">
    <source>
        <dbReference type="Proteomes" id="UP000319160"/>
    </source>
</evidence>
<dbReference type="STRING" id="2512241.A0A553HZS9"/>
<dbReference type="OrthoDB" id="5364250at2759"/>
<feature type="chain" id="PRO_5021700352" evidence="1">
    <location>
        <begin position="23"/>
        <end position="508"/>
    </location>
</feature>
<dbReference type="EMBL" id="VFLP01000029">
    <property type="protein sequence ID" value="TRX93453.1"/>
    <property type="molecule type" value="Genomic_DNA"/>
</dbReference>
<accession>A0A553HZS9</accession>
<feature type="signal peptide" evidence="1">
    <location>
        <begin position="1"/>
        <end position="22"/>
    </location>
</feature>
<comment type="caution">
    <text evidence="2">The sequence shown here is derived from an EMBL/GenBank/DDBJ whole genome shotgun (WGS) entry which is preliminary data.</text>
</comment>
<proteinExistence type="predicted"/>
<reference evidence="3" key="1">
    <citation type="submission" date="2019-06" db="EMBL/GenBank/DDBJ databases">
        <title>Draft genome sequence of the griseofulvin-producing fungus Xylaria cubensis strain G536.</title>
        <authorList>
            <person name="Mead M.E."/>
            <person name="Raja H.A."/>
            <person name="Steenwyk J.L."/>
            <person name="Knowles S.L."/>
            <person name="Oberlies N.H."/>
            <person name="Rokas A."/>
        </authorList>
    </citation>
    <scope>NUCLEOTIDE SEQUENCE [LARGE SCALE GENOMIC DNA]</scope>
    <source>
        <strain evidence="3">G536</strain>
    </source>
</reference>
<evidence type="ECO:0000313" key="2">
    <source>
        <dbReference type="EMBL" id="TRX93453.1"/>
    </source>
</evidence>
<gene>
    <name evidence="2" type="ORF">FHL15_005728</name>
</gene>
<name>A0A553HZS9_9PEZI</name>
<protein>
    <submittedName>
        <fullName evidence="2">Uncharacterized protein</fullName>
    </submittedName>
</protein>